<dbReference type="InterPro" id="IPR007730">
    <property type="entry name" value="SPOR-like_dom"/>
</dbReference>
<keyword evidence="3" id="KW-0132">Cell division</keyword>
<dbReference type="Gene3D" id="3.30.70.1070">
    <property type="entry name" value="Sporulation related repeat"/>
    <property type="match status" value="1"/>
</dbReference>
<dbReference type="Pfam" id="PF05036">
    <property type="entry name" value="SPOR"/>
    <property type="match status" value="1"/>
</dbReference>
<feature type="compositionally biased region" description="Low complexity" evidence="1">
    <location>
        <begin position="87"/>
        <end position="104"/>
    </location>
</feature>
<name>A0A9X2PUQ4_9BACT</name>
<evidence type="ECO:0000313" key="4">
    <source>
        <dbReference type="Proteomes" id="UP001155027"/>
    </source>
</evidence>
<dbReference type="EMBL" id="JANUAU010000002">
    <property type="protein sequence ID" value="MCS3676894.1"/>
    <property type="molecule type" value="Genomic_DNA"/>
</dbReference>
<sequence>MPTSIIPLLAERLDIPEDQVRPLLSTMVEELRQRAASDGVQLSGLGTFREDGDALTFDPSPVLQRRVNRPYEGLSAESLSPEAEPDPSSAQDPSEEAAPSPASDADQDEDLAQDRPPAQPNADTRSPDSFTILSGVLAALFLAGAGWFVVTQTNVLGPTQNPPPTATETPADQTGRNATADSASDSQSVDSTVPEDEASDARDWTIVVASSSSRGGAQEAADRYASQFDSVAVVSGTVDNTTWYRVTIGRYASESTAERVLSERADALPSDAWTHRLE</sequence>
<comment type="caution">
    <text evidence="3">The sequence shown here is derived from an EMBL/GenBank/DDBJ whole genome shotgun (WGS) entry which is preliminary data.</text>
</comment>
<keyword evidence="3" id="KW-0131">Cell cycle</keyword>
<feature type="domain" description="SPOR" evidence="2">
    <location>
        <begin position="198"/>
        <end position="276"/>
    </location>
</feature>
<reference evidence="3" key="1">
    <citation type="submission" date="2022-08" db="EMBL/GenBank/DDBJ databases">
        <title>Genomic Encyclopedia of Type Strains, Phase V (KMG-V): Genome sequencing to study the core and pangenomes of soil and plant-associated prokaryotes.</title>
        <authorList>
            <person name="Whitman W."/>
        </authorList>
    </citation>
    <scope>NUCLEOTIDE SEQUENCE</scope>
    <source>
        <strain evidence="3">0</strain>
    </source>
</reference>
<feature type="region of interest" description="Disordered" evidence="1">
    <location>
        <begin position="157"/>
        <end position="203"/>
    </location>
</feature>
<organism evidence="3 4">
    <name type="scientific">Salinibacter ruber</name>
    <dbReference type="NCBI Taxonomy" id="146919"/>
    <lineage>
        <taxon>Bacteria</taxon>
        <taxon>Pseudomonadati</taxon>
        <taxon>Rhodothermota</taxon>
        <taxon>Rhodothermia</taxon>
        <taxon>Rhodothermales</taxon>
        <taxon>Salinibacteraceae</taxon>
        <taxon>Salinibacter</taxon>
    </lineage>
</organism>
<feature type="region of interest" description="Disordered" evidence="1">
    <location>
        <begin position="255"/>
        <end position="278"/>
    </location>
</feature>
<feature type="compositionally biased region" description="Polar residues" evidence="1">
    <location>
        <begin position="166"/>
        <end position="177"/>
    </location>
</feature>
<accession>A0A9X2PUQ4</accession>
<evidence type="ECO:0000259" key="2">
    <source>
        <dbReference type="PROSITE" id="PS51724"/>
    </source>
</evidence>
<dbReference type="GO" id="GO:0042834">
    <property type="term" value="F:peptidoglycan binding"/>
    <property type="evidence" value="ECO:0007669"/>
    <property type="project" value="InterPro"/>
</dbReference>
<proteinExistence type="predicted"/>
<feature type="compositionally biased region" description="Low complexity" evidence="1">
    <location>
        <begin position="178"/>
        <end position="192"/>
    </location>
</feature>
<gene>
    <name evidence="3" type="ORF">GGP71_000801</name>
</gene>
<dbReference type="InterPro" id="IPR036680">
    <property type="entry name" value="SPOR-like_sf"/>
</dbReference>
<feature type="compositionally biased region" description="Basic and acidic residues" evidence="1">
    <location>
        <begin position="256"/>
        <end position="266"/>
    </location>
</feature>
<dbReference type="SUPFAM" id="SSF110997">
    <property type="entry name" value="Sporulation related repeat"/>
    <property type="match status" value="1"/>
</dbReference>
<dbReference type="Proteomes" id="UP001155027">
    <property type="component" value="Unassembled WGS sequence"/>
</dbReference>
<dbReference type="RefSeq" id="WP_259079543.1">
    <property type="nucleotide sequence ID" value="NZ_JANUAU010000002.1"/>
</dbReference>
<dbReference type="GO" id="GO:0051301">
    <property type="term" value="P:cell division"/>
    <property type="evidence" value="ECO:0007669"/>
    <property type="project" value="UniProtKB-KW"/>
</dbReference>
<dbReference type="AlphaFoldDB" id="A0A9X2PUQ4"/>
<feature type="region of interest" description="Disordered" evidence="1">
    <location>
        <begin position="43"/>
        <end position="127"/>
    </location>
</feature>
<evidence type="ECO:0000256" key="1">
    <source>
        <dbReference type="SAM" id="MobiDB-lite"/>
    </source>
</evidence>
<evidence type="ECO:0000313" key="3">
    <source>
        <dbReference type="EMBL" id="MCS3676894.1"/>
    </source>
</evidence>
<protein>
    <submittedName>
        <fullName evidence="3">Septal ring-binding cell division protein DamX</fullName>
    </submittedName>
</protein>
<dbReference type="PROSITE" id="PS51724">
    <property type="entry name" value="SPOR"/>
    <property type="match status" value="1"/>
</dbReference>